<evidence type="ECO:0000313" key="1">
    <source>
        <dbReference type="EMBL" id="SHL83273.1"/>
    </source>
</evidence>
<evidence type="ECO:0000313" key="2">
    <source>
        <dbReference type="Proteomes" id="UP000184420"/>
    </source>
</evidence>
<dbReference type="PROSITE" id="PS51257">
    <property type="entry name" value="PROKAR_LIPOPROTEIN"/>
    <property type="match status" value="1"/>
</dbReference>
<organism evidence="1 2">
    <name type="scientific">Chitinophaga jiangningensis</name>
    <dbReference type="NCBI Taxonomy" id="1419482"/>
    <lineage>
        <taxon>Bacteria</taxon>
        <taxon>Pseudomonadati</taxon>
        <taxon>Bacteroidota</taxon>
        <taxon>Chitinophagia</taxon>
        <taxon>Chitinophagales</taxon>
        <taxon>Chitinophagaceae</taxon>
        <taxon>Chitinophaga</taxon>
    </lineage>
</organism>
<dbReference type="EMBL" id="FRBL01000005">
    <property type="protein sequence ID" value="SHL83273.1"/>
    <property type="molecule type" value="Genomic_DNA"/>
</dbReference>
<protein>
    <submittedName>
        <fullName evidence="1">Uncharacterized protein</fullName>
    </submittedName>
</protein>
<dbReference type="AlphaFoldDB" id="A0A1M7DV66"/>
<accession>A0A1M7DV66</accession>
<dbReference type="Proteomes" id="UP000184420">
    <property type="component" value="Unassembled WGS sequence"/>
</dbReference>
<dbReference type="STRING" id="1419482.SAMN05444266_105150"/>
<dbReference type="OrthoDB" id="672809at2"/>
<proteinExistence type="predicted"/>
<reference evidence="1 2" key="1">
    <citation type="submission" date="2016-11" db="EMBL/GenBank/DDBJ databases">
        <authorList>
            <person name="Jaros S."/>
            <person name="Januszkiewicz K."/>
            <person name="Wedrychowicz H."/>
        </authorList>
    </citation>
    <scope>NUCLEOTIDE SEQUENCE [LARGE SCALE GENOMIC DNA]</scope>
    <source>
        <strain evidence="1 2">DSM 27406</strain>
    </source>
</reference>
<name>A0A1M7DV66_9BACT</name>
<gene>
    <name evidence="1" type="ORF">SAMN05444266_105150</name>
</gene>
<sequence length="170" mass="18815">MKVNFLFLLLCILAVSSCRRSDNKKDCAGIICDYSGMDFRFRLVDAAGKNLVYGPDARIQVENISLSYNDIKFELKSSPDSAKASAYISTSVQQVLSVMQMRPDTKEFTVPVVMKINTAGVESSYLLTIKYGLNCCGYSLLGLYMDKAGTFYKPVNDSISPYLINIPIGL</sequence>
<keyword evidence="2" id="KW-1185">Reference proteome</keyword>
<dbReference type="RefSeq" id="WP_073081808.1">
    <property type="nucleotide sequence ID" value="NZ_FRBL01000005.1"/>
</dbReference>